<dbReference type="InterPro" id="IPR015075">
    <property type="entry name" value="AtaL"/>
</dbReference>
<evidence type="ECO:0000313" key="3">
    <source>
        <dbReference type="EMBL" id="RAO69571.1"/>
    </source>
</evidence>
<dbReference type="RefSeq" id="XP_040734087.1">
    <property type="nucleotide sequence ID" value="XM_040878075.1"/>
</dbReference>
<accession>A0A364L1G1</accession>
<keyword evidence="1" id="KW-0812">Transmembrane</keyword>
<dbReference type="Gene3D" id="3.30.530.20">
    <property type="match status" value="1"/>
</dbReference>
<reference evidence="3 4" key="1">
    <citation type="journal article" date="2017" name="Biotechnol. Biofuels">
        <title>Differential beta-glucosidase expression as a function of carbon source availability in Talaromyces amestolkiae: a genomic and proteomic approach.</title>
        <authorList>
            <person name="de Eugenio L.I."/>
            <person name="Mendez-Liter J.A."/>
            <person name="Nieto-Dominguez M."/>
            <person name="Alonso L."/>
            <person name="Gil-Munoz J."/>
            <person name="Barriuso J."/>
            <person name="Prieto A."/>
            <person name="Martinez M.J."/>
        </authorList>
    </citation>
    <scope>NUCLEOTIDE SEQUENCE [LARGE SCALE GENOMIC DNA]</scope>
    <source>
        <strain evidence="3 4">CIB</strain>
    </source>
</reference>
<feature type="transmembrane region" description="Helical" evidence="1">
    <location>
        <begin position="12"/>
        <end position="29"/>
    </location>
</feature>
<dbReference type="Pfam" id="PF08982">
    <property type="entry name" value="AtaL"/>
    <property type="match status" value="1"/>
</dbReference>
<name>A0A364L1G1_TALAM</name>
<keyword evidence="4" id="KW-1185">Reference proteome</keyword>
<feature type="transmembrane region" description="Helical" evidence="1">
    <location>
        <begin position="41"/>
        <end position="60"/>
    </location>
</feature>
<feature type="transmembrane region" description="Helical" evidence="1">
    <location>
        <begin position="146"/>
        <end position="170"/>
    </location>
</feature>
<dbReference type="EMBL" id="MIKG01000010">
    <property type="protein sequence ID" value="RAO69571.1"/>
    <property type="molecule type" value="Genomic_DNA"/>
</dbReference>
<dbReference type="OrthoDB" id="2320332at2759"/>
<protein>
    <recommendedName>
        <fullName evidence="2">DUF7702 domain-containing protein</fullName>
    </recommendedName>
</protein>
<keyword evidence="1" id="KW-1133">Transmembrane helix</keyword>
<dbReference type="InterPro" id="IPR023393">
    <property type="entry name" value="START-like_dom_sf"/>
</dbReference>
<proteinExistence type="predicted"/>
<evidence type="ECO:0000256" key="1">
    <source>
        <dbReference type="SAM" id="Phobius"/>
    </source>
</evidence>
<evidence type="ECO:0000259" key="2">
    <source>
        <dbReference type="Pfam" id="PF24800"/>
    </source>
</evidence>
<dbReference type="STRING" id="1196081.A0A364L1G1"/>
<dbReference type="AlphaFoldDB" id="A0A364L1G1"/>
<keyword evidence="1" id="KW-0472">Membrane</keyword>
<gene>
    <name evidence="3" type="ORF">BHQ10_005583</name>
</gene>
<dbReference type="Pfam" id="PF24800">
    <property type="entry name" value="DUF7702"/>
    <property type="match status" value="1"/>
</dbReference>
<sequence length="337" mass="36914">MLNEHTKVSIAQIVFYVPAAVAAAGLLFFRRPIRELPRFPWVVLLIFTLVRIAGGIVVILHENQPSSSGLLIAALILLNVGVFPCIAATIGLVNIITFIDFRENKILAKTIVCSRLLFLAGVAVLITGGCLQGSDSSGDLETGTKLVRIGYCLVTVFVACLLSFQIFFWLRKSKLSHTSFNNIAFTAPINPPGATPVLSKEQVWAGLLLKTRSAETFIPNAIETTTVISENTDASTGNIITVREVLFRENQKRVKETVTAYKDARVDFVQPDGSFVGNIISEGASGEMYMTYVFEWHHPGASQEELNAFYAKEKGIAQHSVEGTVDVIRKLVKEGRL</sequence>
<dbReference type="InterPro" id="IPR056119">
    <property type="entry name" value="DUF7702"/>
</dbReference>
<feature type="transmembrane region" description="Helical" evidence="1">
    <location>
        <begin position="106"/>
        <end position="126"/>
    </location>
</feature>
<comment type="caution">
    <text evidence="3">The sequence shown here is derived from an EMBL/GenBank/DDBJ whole genome shotgun (WGS) entry which is preliminary data.</text>
</comment>
<dbReference type="Proteomes" id="UP000249363">
    <property type="component" value="Unassembled WGS sequence"/>
</dbReference>
<dbReference type="PANTHER" id="PTHR42109">
    <property type="entry name" value="UNPLACED GENOMIC SCAFFOLD UM_SCAF_CONTIG_1.265, WHOLE GENOME SHOTGUN SEQUENCE"/>
    <property type="match status" value="1"/>
</dbReference>
<organism evidence="3 4">
    <name type="scientific">Talaromyces amestolkiae</name>
    <dbReference type="NCBI Taxonomy" id="1196081"/>
    <lineage>
        <taxon>Eukaryota</taxon>
        <taxon>Fungi</taxon>
        <taxon>Dikarya</taxon>
        <taxon>Ascomycota</taxon>
        <taxon>Pezizomycotina</taxon>
        <taxon>Eurotiomycetes</taxon>
        <taxon>Eurotiomycetidae</taxon>
        <taxon>Eurotiales</taxon>
        <taxon>Trichocomaceae</taxon>
        <taxon>Talaromyces</taxon>
        <taxon>Talaromyces sect. Talaromyces</taxon>
    </lineage>
</organism>
<dbReference type="CDD" id="cd08863">
    <property type="entry name" value="SRPBCC_DUF1857"/>
    <property type="match status" value="1"/>
</dbReference>
<dbReference type="PANTHER" id="PTHR42109:SF2">
    <property type="entry name" value="INTEGRAL MEMBRANE PROTEIN"/>
    <property type="match status" value="1"/>
</dbReference>
<feature type="domain" description="DUF7702" evidence="2">
    <location>
        <begin position="2"/>
        <end position="176"/>
    </location>
</feature>
<evidence type="ECO:0000313" key="4">
    <source>
        <dbReference type="Proteomes" id="UP000249363"/>
    </source>
</evidence>
<dbReference type="SUPFAM" id="SSF55961">
    <property type="entry name" value="Bet v1-like"/>
    <property type="match status" value="1"/>
</dbReference>
<dbReference type="GeneID" id="63794799"/>
<feature type="transmembrane region" description="Helical" evidence="1">
    <location>
        <begin position="72"/>
        <end position="99"/>
    </location>
</feature>